<accession>A0AAU7X5Z1</accession>
<keyword evidence="1" id="KW-0472">Membrane</keyword>
<dbReference type="AlphaFoldDB" id="A0AAU7X5Z1"/>
<proteinExistence type="predicted"/>
<gene>
    <name evidence="2" type="ORF">ABS361_15570</name>
</gene>
<feature type="transmembrane region" description="Helical" evidence="1">
    <location>
        <begin position="20"/>
        <end position="37"/>
    </location>
</feature>
<keyword evidence="1" id="KW-0812">Transmembrane</keyword>
<feature type="transmembrane region" description="Helical" evidence="1">
    <location>
        <begin position="159"/>
        <end position="181"/>
    </location>
</feature>
<evidence type="ECO:0000256" key="1">
    <source>
        <dbReference type="SAM" id="Phobius"/>
    </source>
</evidence>
<feature type="transmembrane region" description="Helical" evidence="1">
    <location>
        <begin position="136"/>
        <end position="153"/>
    </location>
</feature>
<keyword evidence="1" id="KW-1133">Transmembrane helix</keyword>
<dbReference type="KEGG" id="mflg:ABS361_15570"/>
<dbReference type="RefSeq" id="WP_407048597.1">
    <property type="nucleotide sequence ID" value="NZ_CP158568.1"/>
</dbReference>
<dbReference type="InterPro" id="IPR025570">
    <property type="entry name" value="DUF4337"/>
</dbReference>
<organism evidence="2">
    <name type="scientific">Methyloraptor flagellatus</name>
    <dbReference type="NCBI Taxonomy" id="3162530"/>
    <lineage>
        <taxon>Bacteria</taxon>
        <taxon>Pseudomonadati</taxon>
        <taxon>Pseudomonadota</taxon>
        <taxon>Alphaproteobacteria</taxon>
        <taxon>Hyphomicrobiales</taxon>
        <taxon>Ancalomicrobiaceae</taxon>
        <taxon>Methyloraptor</taxon>
    </lineage>
</organism>
<protein>
    <submittedName>
        <fullName evidence="2">DUF4337 domain-containing protein</fullName>
    </submittedName>
</protein>
<name>A0AAU7X5Z1_9HYPH</name>
<reference evidence="2" key="1">
    <citation type="submission" date="2024-06" db="EMBL/GenBank/DDBJ databases">
        <title>Methylostella associata gen. nov., sp. nov., a novel Ancalomicrobiaceae-affiliated facultatively methylotrophic bacteria that feed on methanotrophs of the genus Methylococcus.</title>
        <authorList>
            <person name="Saltykova V."/>
            <person name="Danilova O.V."/>
            <person name="Oshkin I.Y."/>
            <person name="Belova S.E."/>
            <person name="Pimenov N.V."/>
            <person name="Dedysh S.N."/>
        </authorList>
    </citation>
    <scope>NUCLEOTIDE SEQUENCE</scope>
    <source>
        <strain evidence="2">S20</strain>
    </source>
</reference>
<evidence type="ECO:0000313" key="2">
    <source>
        <dbReference type="EMBL" id="XBY43496.1"/>
    </source>
</evidence>
<sequence length="191" mass="20907">MTEIESVGESQADRDRFNNGIAIAVALISAFMAVSKIKDDNVVQSMQAAQADKIDYWGEYQARRQRQYIAETTVAQIKATMPATPTPEILKSVEDFTKQAEYYKGRADESSVKAKKATADYDALNQKDDLFDLSDAFLSVALALFAVTALVRVRWLFGVAAALGAAGGFFGVAAFAGWVNFHPDFLISFLN</sequence>
<dbReference type="Pfam" id="PF14235">
    <property type="entry name" value="DUF4337"/>
    <property type="match status" value="1"/>
</dbReference>
<dbReference type="EMBL" id="CP158568">
    <property type="protein sequence ID" value="XBY43496.1"/>
    <property type="molecule type" value="Genomic_DNA"/>
</dbReference>